<keyword evidence="3" id="KW-1185">Reference proteome</keyword>
<comment type="caution">
    <text evidence="2">The sequence shown here is derived from an EMBL/GenBank/DDBJ whole genome shotgun (WGS) entry which is preliminary data.</text>
</comment>
<evidence type="ECO:0000256" key="1">
    <source>
        <dbReference type="SAM" id="MobiDB-lite"/>
    </source>
</evidence>
<dbReference type="Proteomes" id="UP000765509">
    <property type="component" value="Unassembled WGS sequence"/>
</dbReference>
<gene>
    <name evidence="2" type="ORF">O181_082726</name>
</gene>
<dbReference type="EMBL" id="AVOT02047745">
    <property type="protein sequence ID" value="MBW0543011.1"/>
    <property type="molecule type" value="Genomic_DNA"/>
</dbReference>
<sequence>MLVMLANKHTRNACLLSDPSDHMARGAPDQDAVDPKKADRNNSGQLSLSPPLLKHHPMVTSLLNWSEVIIWPIKDGNGKRTFKLGPILTMSCHPWDSNAKNKTNQIPCNKTLPFLVCLASKLHGNQPQAGVVPNGRRTYSVNTPKPISHLFLARVHPPNHMRTFQLASLNLTCLRRKPWRNLLLSPNVSSPFLQPSPAHPAPPPIIIIDDMPIRSTLPPSTQPPPHSHNEACQELTDLRPTLMTPQAIVHESINQILSEHFQLLQMIPFVDAAHQNEMHREFREELSSLIGQALEAYPKEDITRIVSKYLDKYKKYILSTSYVL</sequence>
<dbReference type="AlphaFoldDB" id="A0A9Q3IH86"/>
<proteinExistence type="predicted"/>
<name>A0A9Q3IH86_9BASI</name>
<evidence type="ECO:0000313" key="3">
    <source>
        <dbReference type="Proteomes" id="UP000765509"/>
    </source>
</evidence>
<reference evidence="2" key="1">
    <citation type="submission" date="2021-03" db="EMBL/GenBank/DDBJ databases">
        <title>Draft genome sequence of rust myrtle Austropuccinia psidii MF-1, a brazilian biotype.</title>
        <authorList>
            <person name="Quecine M.C."/>
            <person name="Pachon D.M.R."/>
            <person name="Bonatelli M.L."/>
            <person name="Correr F.H."/>
            <person name="Franceschini L.M."/>
            <person name="Leite T.F."/>
            <person name="Margarido G.R.A."/>
            <person name="Almeida C.A."/>
            <person name="Ferrarezi J.A."/>
            <person name="Labate C.A."/>
        </authorList>
    </citation>
    <scope>NUCLEOTIDE SEQUENCE</scope>
    <source>
        <strain evidence="2">MF-1</strain>
    </source>
</reference>
<organism evidence="2 3">
    <name type="scientific">Austropuccinia psidii MF-1</name>
    <dbReference type="NCBI Taxonomy" id="1389203"/>
    <lineage>
        <taxon>Eukaryota</taxon>
        <taxon>Fungi</taxon>
        <taxon>Dikarya</taxon>
        <taxon>Basidiomycota</taxon>
        <taxon>Pucciniomycotina</taxon>
        <taxon>Pucciniomycetes</taxon>
        <taxon>Pucciniales</taxon>
        <taxon>Sphaerophragmiaceae</taxon>
        <taxon>Austropuccinia</taxon>
    </lineage>
</organism>
<protein>
    <submittedName>
        <fullName evidence="2">Uncharacterized protein</fullName>
    </submittedName>
</protein>
<feature type="region of interest" description="Disordered" evidence="1">
    <location>
        <begin position="15"/>
        <end position="51"/>
    </location>
</feature>
<accession>A0A9Q3IH86</accession>
<evidence type="ECO:0000313" key="2">
    <source>
        <dbReference type="EMBL" id="MBW0543011.1"/>
    </source>
</evidence>